<evidence type="ECO:0000313" key="1">
    <source>
        <dbReference type="EMBL" id="GAH98175.1"/>
    </source>
</evidence>
<gene>
    <name evidence="1" type="ORF">S03H2_72180</name>
</gene>
<comment type="caution">
    <text evidence="1">The sequence shown here is derived from an EMBL/GenBank/DDBJ whole genome shotgun (WGS) entry which is preliminary data.</text>
</comment>
<dbReference type="AlphaFoldDB" id="X1KWZ9"/>
<sequence length="33" mass="3884">EERLFKVWKGLDESQVVVQSLDNPGLLKHERSF</sequence>
<protein>
    <submittedName>
        <fullName evidence="1">Uncharacterized protein</fullName>
    </submittedName>
</protein>
<name>X1KWZ9_9ZZZZ</name>
<accession>X1KWZ9</accession>
<proteinExistence type="predicted"/>
<reference evidence="1" key="1">
    <citation type="journal article" date="2014" name="Front. Microbiol.">
        <title>High frequency of phylogenetically diverse reductive dehalogenase-homologous genes in deep subseafloor sedimentary metagenomes.</title>
        <authorList>
            <person name="Kawai M."/>
            <person name="Futagami T."/>
            <person name="Toyoda A."/>
            <person name="Takaki Y."/>
            <person name="Nishi S."/>
            <person name="Hori S."/>
            <person name="Arai W."/>
            <person name="Tsubouchi T."/>
            <person name="Morono Y."/>
            <person name="Uchiyama I."/>
            <person name="Ito T."/>
            <person name="Fujiyama A."/>
            <person name="Inagaki F."/>
            <person name="Takami H."/>
        </authorList>
    </citation>
    <scope>NUCLEOTIDE SEQUENCE</scope>
    <source>
        <strain evidence="1">Expedition CK06-06</strain>
    </source>
</reference>
<feature type="non-terminal residue" evidence="1">
    <location>
        <position position="1"/>
    </location>
</feature>
<organism evidence="1">
    <name type="scientific">marine sediment metagenome</name>
    <dbReference type="NCBI Taxonomy" id="412755"/>
    <lineage>
        <taxon>unclassified sequences</taxon>
        <taxon>metagenomes</taxon>
        <taxon>ecological metagenomes</taxon>
    </lineage>
</organism>
<dbReference type="EMBL" id="BARU01048659">
    <property type="protein sequence ID" value="GAH98175.1"/>
    <property type="molecule type" value="Genomic_DNA"/>
</dbReference>